<proteinExistence type="predicted"/>
<organism evidence="1 2">
    <name type="scientific">Culex pipiens pipiens</name>
    <name type="common">Northern house mosquito</name>
    <dbReference type="NCBI Taxonomy" id="38569"/>
    <lineage>
        <taxon>Eukaryota</taxon>
        <taxon>Metazoa</taxon>
        <taxon>Ecdysozoa</taxon>
        <taxon>Arthropoda</taxon>
        <taxon>Hexapoda</taxon>
        <taxon>Insecta</taxon>
        <taxon>Pterygota</taxon>
        <taxon>Neoptera</taxon>
        <taxon>Endopterygota</taxon>
        <taxon>Diptera</taxon>
        <taxon>Nematocera</taxon>
        <taxon>Culicoidea</taxon>
        <taxon>Culicidae</taxon>
        <taxon>Culicinae</taxon>
        <taxon>Culicini</taxon>
        <taxon>Culex</taxon>
        <taxon>Culex</taxon>
    </lineage>
</organism>
<dbReference type="EMBL" id="JBEHCU010012988">
    <property type="protein sequence ID" value="KAL1374860.1"/>
    <property type="molecule type" value="Genomic_DNA"/>
</dbReference>
<evidence type="ECO:0000313" key="2">
    <source>
        <dbReference type="Proteomes" id="UP001562425"/>
    </source>
</evidence>
<comment type="caution">
    <text evidence="1">The sequence shown here is derived from an EMBL/GenBank/DDBJ whole genome shotgun (WGS) entry which is preliminary data.</text>
</comment>
<keyword evidence="2" id="KW-1185">Reference proteome</keyword>
<gene>
    <name evidence="1" type="ORF">pipiens_017848</name>
</gene>
<reference evidence="1 2" key="1">
    <citation type="submission" date="2024-05" db="EMBL/GenBank/DDBJ databases">
        <title>Culex pipiens pipiens assembly and annotation.</title>
        <authorList>
            <person name="Alout H."/>
            <person name="Durand T."/>
        </authorList>
    </citation>
    <scope>NUCLEOTIDE SEQUENCE [LARGE SCALE GENOMIC DNA]</scope>
    <source>
        <strain evidence="1">HA-2024</strain>
        <tissue evidence="1">Whole body</tissue>
    </source>
</reference>
<accession>A0ABD1CEP7</accession>
<dbReference type="Proteomes" id="UP001562425">
    <property type="component" value="Unassembled WGS sequence"/>
</dbReference>
<evidence type="ECO:0000313" key="1">
    <source>
        <dbReference type="EMBL" id="KAL1374860.1"/>
    </source>
</evidence>
<name>A0ABD1CEP7_CULPP</name>
<protein>
    <submittedName>
        <fullName evidence="1">Uncharacterized protein</fullName>
    </submittedName>
</protein>
<dbReference type="AlphaFoldDB" id="A0ABD1CEP7"/>
<sequence length="104" mass="11957">MILIPSTKMNLLQELQHLTLSKFLVGNRNAEQFSVPNRVHEQHFQQNQLHRHQPGFSDEGMAEKTMRVKFMIGSRRGVTAATKQQNLLKSILRFPTCKPSVDQS</sequence>